<dbReference type="InterPro" id="IPR010331">
    <property type="entry name" value="ExoD"/>
</dbReference>
<feature type="transmembrane region" description="Helical" evidence="2">
    <location>
        <begin position="56"/>
        <end position="85"/>
    </location>
</feature>
<dbReference type="InParanoid" id="A0A1B1AFG9"/>
<dbReference type="PIRSF" id="PIRSF033239">
    <property type="entry name" value="ExoD"/>
    <property type="match status" value="1"/>
</dbReference>
<dbReference type="Pfam" id="PF06055">
    <property type="entry name" value="ExoD"/>
    <property type="match status" value="1"/>
</dbReference>
<keyword evidence="2" id="KW-0472">Membrane</keyword>
<dbReference type="RefSeq" id="WP_083197161.1">
    <property type="nucleotide sequence ID" value="NZ_CP013244.1"/>
</dbReference>
<reference evidence="3 4" key="1">
    <citation type="submission" date="2015-11" db="EMBL/GenBank/DDBJ databases">
        <title>Whole-Genome Sequence of Candidatus Oderbacter manganicum from the National Park Lower Oder Valley, Germany.</title>
        <authorList>
            <person name="Braun B."/>
            <person name="Liere K."/>
            <person name="Szewzyk U."/>
        </authorList>
    </citation>
    <scope>NUCLEOTIDE SEQUENCE [LARGE SCALE GENOMIC DNA]</scope>
    <source>
        <strain evidence="3 4">OTSz_A_272</strain>
    </source>
</reference>
<dbReference type="PANTHER" id="PTHR41795">
    <property type="entry name" value="EXOPOLYSACCHARIDE SYNTHESIS PROTEIN"/>
    <property type="match status" value="1"/>
</dbReference>
<evidence type="ECO:0000256" key="1">
    <source>
        <dbReference type="SAM" id="MobiDB-lite"/>
    </source>
</evidence>
<dbReference type="EMBL" id="CP013244">
    <property type="protein sequence ID" value="ANP45307.1"/>
    <property type="molecule type" value="Genomic_DNA"/>
</dbReference>
<dbReference type="OrthoDB" id="8550083at2"/>
<dbReference type="STRING" id="1759059.ATE48_04965"/>
<keyword evidence="2" id="KW-0812">Transmembrane</keyword>
<feature type="region of interest" description="Disordered" evidence="1">
    <location>
        <begin position="1"/>
        <end position="21"/>
    </location>
</feature>
<dbReference type="Proteomes" id="UP000092498">
    <property type="component" value="Chromosome"/>
</dbReference>
<feature type="transmembrane region" description="Helical" evidence="2">
    <location>
        <begin position="182"/>
        <end position="201"/>
    </location>
</feature>
<evidence type="ECO:0008006" key="5">
    <source>
        <dbReference type="Google" id="ProtNLM"/>
    </source>
</evidence>
<accession>A0A1B1AFG9</accession>
<dbReference type="KEGG" id="cbot:ATE48_04965"/>
<dbReference type="AlphaFoldDB" id="A0A1B1AFG9"/>
<keyword evidence="2" id="KW-1133">Transmembrane helix</keyword>
<evidence type="ECO:0000313" key="4">
    <source>
        <dbReference type="Proteomes" id="UP000092498"/>
    </source>
</evidence>
<gene>
    <name evidence="3" type="ORF">ATE48_04965</name>
</gene>
<feature type="transmembrane region" description="Helical" evidence="2">
    <location>
        <begin position="138"/>
        <end position="162"/>
    </location>
</feature>
<evidence type="ECO:0000256" key="2">
    <source>
        <dbReference type="SAM" id="Phobius"/>
    </source>
</evidence>
<evidence type="ECO:0000313" key="3">
    <source>
        <dbReference type="EMBL" id="ANP45307.1"/>
    </source>
</evidence>
<feature type="compositionally biased region" description="Basic and acidic residues" evidence="1">
    <location>
        <begin position="10"/>
        <end position="21"/>
    </location>
</feature>
<protein>
    <recommendedName>
        <fullName evidence="5">Exopolysaccharide biosynthesis protein exod</fullName>
    </recommendedName>
</protein>
<name>A0A1B1AFG9_9PROT</name>
<sequence length="222" mass="24134">MDMPVPAPSADRHGASEDRGRPASELLEDLIQAFPGESVSVGELIDRLDSRAHGMLLLVLALPMCVPNVPGISTIFGVLMLAPALQMVFGSRRLLVPKPVRDWQVDCSALRRTFNLAIPSLKRVEYLIRPRWSRLTRFPVTIVVGLQTLLMALVLILPIPFANWPPGMTVAMTSLALLQRDGLLMLLTIPAAIASVASVYLGTRVGLAVIDNAIQWISGLLT</sequence>
<keyword evidence="4" id="KW-1185">Reference proteome</keyword>
<proteinExistence type="predicted"/>
<dbReference type="PANTHER" id="PTHR41795:SF1">
    <property type="entry name" value="EXOPOLYSACCHARIDE SYNTHESIS PROTEIN"/>
    <property type="match status" value="1"/>
</dbReference>
<organism evidence="3 4">
    <name type="scientific">Candidatus Viadribacter manganicus</name>
    <dbReference type="NCBI Taxonomy" id="1759059"/>
    <lineage>
        <taxon>Bacteria</taxon>
        <taxon>Pseudomonadati</taxon>
        <taxon>Pseudomonadota</taxon>
        <taxon>Alphaproteobacteria</taxon>
        <taxon>Hyphomonadales</taxon>
        <taxon>Hyphomonadaceae</taxon>
        <taxon>Candidatus Viadribacter</taxon>
    </lineage>
</organism>